<proteinExistence type="predicted"/>
<reference evidence="5 6" key="1">
    <citation type="submission" date="2022-01" db="EMBL/GenBank/DDBJ databases">
        <authorList>
            <person name="Xiong W."/>
            <person name="Schranz E."/>
        </authorList>
    </citation>
    <scope>NUCLEOTIDE SEQUENCE [LARGE SCALE GENOMIC DNA]</scope>
</reference>
<evidence type="ECO:0000313" key="6">
    <source>
        <dbReference type="Proteomes" id="UP001157418"/>
    </source>
</evidence>
<dbReference type="GO" id="GO:0005987">
    <property type="term" value="P:sucrose catabolic process"/>
    <property type="evidence" value="ECO:0007669"/>
    <property type="project" value="TreeGrafter"/>
</dbReference>
<dbReference type="GO" id="GO:0004575">
    <property type="term" value="F:sucrose alpha-glucosidase activity"/>
    <property type="evidence" value="ECO:0007669"/>
    <property type="project" value="TreeGrafter"/>
</dbReference>
<dbReference type="Proteomes" id="UP001157418">
    <property type="component" value="Unassembled WGS sequence"/>
</dbReference>
<evidence type="ECO:0000256" key="3">
    <source>
        <dbReference type="ARBA" id="ARBA00023295"/>
    </source>
</evidence>
<keyword evidence="2" id="KW-0119">Carbohydrate metabolism</keyword>
<evidence type="ECO:0000256" key="4">
    <source>
        <dbReference type="SAM" id="MobiDB-lite"/>
    </source>
</evidence>
<dbReference type="GO" id="GO:0033926">
    <property type="term" value="F:endo-alpha-N-acetylgalactosaminidase activity"/>
    <property type="evidence" value="ECO:0007669"/>
    <property type="project" value="InterPro"/>
</dbReference>
<dbReference type="EMBL" id="CAKMRJ010000113">
    <property type="protein sequence ID" value="CAH1418579.1"/>
    <property type="molecule type" value="Genomic_DNA"/>
</dbReference>
<dbReference type="PANTHER" id="PTHR31916:SF49">
    <property type="entry name" value="ALKALINE_NEUTRAL INVERTASE C, MITOCHONDRIAL"/>
    <property type="match status" value="1"/>
</dbReference>
<feature type="compositionally biased region" description="Polar residues" evidence="4">
    <location>
        <begin position="138"/>
        <end position="150"/>
    </location>
</feature>
<name>A0AAU9M3F1_9ASTR</name>
<comment type="caution">
    <text evidence="5">The sequence shown here is derived from an EMBL/GenBank/DDBJ whole genome shotgun (WGS) entry which is preliminary data.</text>
</comment>
<dbReference type="PANTHER" id="PTHR31916">
    <property type="match status" value="1"/>
</dbReference>
<keyword evidence="6" id="KW-1185">Reference proteome</keyword>
<dbReference type="Pfam" id="PF12899">
    <property type="entry name" value="Glyco_hydro_100"/>
    <property type="match status" value="1"/>
</dbReference>
<protein>
    <submittedName>
        <fullName evidence="5">Uncharacterized protein</fullName>
    </submittedName>
</protein>
<keyword evidence="1" id="KW-0378">Hydrolase</keyword>
<organism evidence="5 6">
    <name type="scientific">Lactuca virosa</name>
    <dbReference type="NCBI Taxonomy" id="75947"/>
    <lineage>
        <taxon>Eukaryota</taxon>
        <taxon>Viridiplantae</taxon>
        <taxon>Streptophyta</taxon>
        <taxon>Embryophyta</taxon>
        <taxon>Tracheophyta</taxon>
        <taxon>Spermatophyta</taxon>
        <taxon>Magnoliopsida</taxon>
        <taxon>eudicotyledons</taxon>
        <taxon>Gunneridae</taxon>
        <taxon>Pentapetalae</taxon>
        <taxon>asterids</taxon>
        <taxon>campanulids</taxon>
        <taxon>Asterales</taxon>
        <taxon>Asteraceae</taxon>
        <taxon>Cichorioideae</taxon>
        <taxon>Cichorieae</taxon>
        <taxon>Lactucinae</taxon>
        <taxon>Lactuca</taxon>
    </lineage>
</organism>
<keyword evidence="3" id="KW-0326">Glycosidase</keyword>
<gene>
    <name evidence="5" type="ORF">LVIROSA_LOCUS6164</name>
</gene>
<evidence type="ECO:0000313" key="5">
    <source>
        <dbReference type="EMBL" id="CAH1418579.1"/>
    </source>
</evidence>
<dbReference type="InterPro" id="IPR024746">
    <property type="entry name" value="Glyco_hydro_100"/>
</dbReference>
<sequence>MKIWLQFLSEDCSFQIPILEGVLMQIFYLEVFIRDLIPSALAFLLNGGEIVKNFLFHTLQLQSLEKTVDCHRPGQGLMPASFKVRSVALDGNPVNLRMFWILILVNQRLVVLHPFIPEKMNRRTPYVDATVSSYATSQSHASAQRMQQHAHTPEFPFRHSSGIQF</sequence>
<feature type="region of interest" description="Disordered" evidence="4">
    <location>
        <begin position="138"/>
        <end position="165"/>
    </location>
</feature>
<dbReference type="AlphaFoldDB" id="A0AAU9M3F1"/>
<accession>A0AAU9M3F1</accession>
<evidence type="ECO:0000256" key="1">
    <source>
        <dbReference type="ARBA" id="ARBA00022801"/>
    </source>
</evidence>
<dbReference type="GO" id="GO:0005739">
    <property type="term" value="C:mitochondrion"/>
    <property type="evidence" value="ECO:0007669"/>
    <property type="project" value="TreeGrafter"/>
</dbReference>
<evidence type="ECO:0000256" key="2">
    <source>
        <dbReference type="ARBA" id="ARBA00023277"/>
    </source>
</evidence>